<dbReference type="Proteomes" id="UP000000420">
    <property type="component" value="Chromosome"/>
</dbReference>
<sequence length="318" mass="35558">MPKVHRLYMHWKLLIYLTVLCSTLVQLYAGDACASDDSSSGVLKLRADIIAAAKNPDQASESKRLAHVMQTYALAGIRLRLKQDAQKLSSTDARALFEAANAASFYTDDAGIANDQVKLFKVLEGKRLMQPSDIVNTYGALVAARDFNAAQAFFHNYSYALPRRPPKLIPLKGREAGMASELVVNTDGAVLKESMARLEPTTILVVGDPLCAYTQQAADDISRSSPLRKLMRDYSRWIAPPSRQPDFSVYAQWNAHHPDAHFSLVYRRSDWRMINHWETPAFYFFKNGRVVRQVTGWPRGGRQQELLSAAKAIGLPTD</sequence>
<name>A0A0H2XE80_XANC8</name>
<gene>
    <name evidence="1" type="ordered locus">XC_4206</name>
</gene>
<dbReference type="EMBL" id="CP000050">
    <property type="protein sequence ID" value="AAY51244.1"/>
    <property type="molecule type" value="Genomic_DNA"/>
</dbReference>
<accession>A0A0H2XE80</accession>
<dbReference type="AlphaFoldDB" id="A0A0H2XE80"/>
<evidence type="ECO:0000313" key="1">
    <source>
        <dbReference type="EMBL" id="AAY51244.1"/>
    </source>
</evidence>
<organism evidence="1 2">
    <name type="scientific">Xanthomonas campestris pv. campestris (strain 8004)</name>
    <dbReference type="NCBI Taxonomy" id="314565"/>
    <lineage>
        <taxon>Bacteria</taxon>
        <taxon>Pseudomonadati</taxon>
        <taxon>Pseudomonadota</taxon>
        <taxon>Gammaproteobacteria</taxon>
        <taxon>Lysobacterales</taxon>
        <taxon>Lysobacteraceae</taxon>
        <taxon>Xanthomonas</taxon>
    </lineage>
</organism>
<dbReference type="HOGENOM" id="CLU_874215_0_0_6"/>
<evidence type="ECO:0000313" key="2">
    <source>
        <dbReference type="Proteomes" id="UP000000420"/>
    </source>
</evidence>
<protein>
    <submittedName>
        <fullName evidence="1">Uncharacterized protein</fullName>
    </submittedName>
</protein>
<reference evidence="1 2" key="1">
    <citation type="journal article" date="2005" name="Genome Res.">
        <title>Comparative and functional genomic analyses of the pathogenicity of phytopathogen Xanthomonas campestris pv. campestris.</title>
        <authorList>
            <person name="Qian W."/>
            <person name="Jia Y."/>
            <person name="Ren S.X."/>
            <person name="He Y.Q."/>
            <person name="Feng J.X."/>
            <person name="Lu L.F."/>
            <person name="Sun Q."/>
            <person name="Ying G."/>
            <person name="Tang D.J."/>
            <person name="Tang H."/>
            <person name="Wu W."/>
            <person name="Hao P."/>
            <person name="Wang L."/>
            <person name="Jiang B.L."/>
            <person name="Zeng S."/>
            <person name="Gu W.Y."/>
            <person name="Lu G."/>
            <person name="Rong L."/>
            <person name="Tian Y."/>
            <person name="Yao Z."/>
            <person name="Fu G."/>
            <person name="Chen B."/>
            <person name="Fang R."/>
            <person name="Qiang B."/>
            <person name="Chen Z."/>
            <person name="Zhao G.P."/>
            <person name="Tang J.L."/>
            <person name="He C."/>
        </authorList>
    </citation>
    <scope>NUCLEOTIDE SEQUENCE [LARGE SCALE GENOMIC DNA]</scope>
    <source>
        <strain evidence="1 2">8004</strain>
    </source>
</reference>
<dbReference type="KEGG" id="xcb:XC_4206"/>
<proteinExistence type="predicted"/>